<evidence type="ECO:0000313" key="2">
    <source>
        <dbReference type="Proteomes" id="UP001589670"/>
    </source>
</evidence>
<evidence type="ECO:0000313" key="1">
    <source>
        <dbReference type="EMBL" id="MFB9149879.1"/>
    </source>
</evidence>
<reference evidence="1 2" key="1">
    <citation type="submission" date="2024-09" db="EMBL/GenBank/DDBJ databases">
        <authorList>
            <person name="Sun Q."/>
            <person name="Mori K."/>
        </authorList>
    </citation>
    <scope>NUCLEOTIDE SEQUENCE [LARGE SCALE GENOMIC DNA]</scope>
    <source>
        <strain evidence="1 2">CECT 9424</strain>
    </source>
</reference>
<keyword evidence="2" id="KW-1185">Reference proteome</keyword>
<organism evidence="1 2">
    <name type="scientific">Roseovarius ramblicola</name>
    <dbReference type="NCBI Taxonomy" id="2022336"/>
    <lineage>
        <taxon>Bacteria</taxon>
        <taxon>Pseudomonadati</taxon>
        <taxon>Pseudomonadota</taxon>
        <taxon>Alphaproteobacteria</taxon>
        <taxon>Rhodobacterales</taxon>
        <taxon>Roseobacteraceae</taxon>
        <taxon>Roseovarius</taxon>
    </lineage>
</organism>
<comment type="caution">
    <text evidence="1">The sequence shown here is derived from an EMBL/GenBank/DDBJ whole genome shotgun (WGS) entry which is preliminary data.</text>
</comment>
<accession>A0ABV5HZM5</accession>
<dbReference type="Proteomes" id="UP001589670">
    <property type="component" value="Unassembled WGS sequence"/>
</dbReference>
<dbReference type="EMBL" id="JBHMEC010000015">
    <property type="protein sequence ID" value="MFB9149879.1"/>
    <property type="molecule type" value="Genomic_DNA"/>
</dbReference>
<protein>
    <recommendedName>
        <fullName evidence="3">Sulfotransferase family protein</fullName>
    </recommendedName>
</protein>
<dbReference type="SUPFAM" id="SSF52540">
    <property type="entry name" value="P-loop containing nucleoside triphosphate hydrolases"/>
    <property type="match status" value="1"/>
</dbReference>
<gene>
    <name evidence="1" type="ORF">ACFFU4_08975</name>
</gene>
<dbReference type="RefSeq" id="WP_377069239.1">
    <property type="nucleotide sequence ID" value="NZ_JBHMEC010000015.1"/>
</dbReference>
<proteinExistence type="predicted"/>
<evidence type="ECO:0008006" key="3">
    <source>
        <dbReference type="Google" id="ProtNLM"/>
    </source>
</evidence>
<name>A0ABV5HZM5_9RHOB</name>
<dbReference type="InterPro" id="IPR027417">
    <property type="entry name" value="P-loop_NTPase"/>
</dbReference>
<sequence length="269" mass="30142">MTPHHISDSAGSGTPRIIWHCGFFKTATTFAQLLMRRNMTILGEHVSLFPKHVHTLELRRASQAYLRARNEASRAVFDAKVKDIVNRTVTDGKGTAIVSDETLCVFDHAAGFIDNLEHLLDAIETAAHPARSEFVFYTRDMEKWLQSWHNQSVKSGQCAQEFGPWEEAITFDKDWDAIHARLSAASRAPVTFISLEDEMKGGAAPGMELLRFANVPEDSIAKLVIPPRRNESLSPGALKFMISLNRSDLREPAKRQVRRLVMATPDAFS</sequence>